<gene>
    <name evidence="2" type="ORF">B9Z55_028643</name>
</gene>
<dbReference type="Gene3D" id="1.10.10.1450">
    <property type="match status" value="1"/>
</dbReference>
<evidence type="ECO:0000313" key="2">
    <source>
        <dbReference type="EMBL" id="PIC12081.1"/>
    </source>
</evidence>
<sequence>MARSKVKFFLVSHTPNLVVKNPYLTCVIMLSVMRGEIMEKVYFFAYVLYESMLSRNATETTENINRASAERSANRKTVQRWFTKFTCGDASLEEKKVVEGMLKCG</sequence>
<dbReference type="InterPro" id="IPR041426">
    <property type="entry name" value="Mos1_HTH"/>
</dbReference>
<dbReference type="AlphaFoldDB" id="A0A2G5SB19"/>
<reference evidence="3" key="1">
    <citation type="submission" date="2017-10" db="EMBL/GenBank/DDBJ databases">
        <title>Rapid genome shrinkage in a self-fertile nematode reveals novel sperm competition proteins.</title>
        <authorList>
            <person name="Yin D."/>
            <person name="Schwarz E.M."/>
            <person name="Thomas C.G."/>
            <person name="Felde R.L."/>
            <person name="Korf I.F."/>
            <person name="Cutter A.D."/>
            <person name="Schartner C.M."/>
            <person name="Ralston E.J."/>
            <person name="Meyer B.J."/>
            <person name="Haag E.S."/>
        </authorList>
    </citation>
    <scope>NUCLEOTIDE SEQUENCE [LARGE SCALE GENOMIC DNA]</scope>
    <source>
        <strain evidence="3">JU1422</strain>
    </source>
</reference>
<dbReference type="Pfam" id="PF17906">
    <property type="entry name" value="HTH_48"/>
    <property type="match status" value="1"/>
</dbReference>
<keyword evidence="3" id="KW-1185">Reference proteome</keyword>
<evidence type="ECO:0000313" key="3">
    <source>
        <dbReference type="Proteomes" id="UP000230233"/>
    </source>
</evidence>
<dbReference type="Proteomes" id="UP000230233">
    <property type="component" value="Unassembled WGS sequence"/>
</dbReference>
<feature type="domain" description="Mos1 transposase HTH" evidence="1">
    <location>
        <begin position="45"/>
        <end position="89"/>
    </location>
</feature>
<protein>
    <recommendedName>
        <fullName evidence="1">Mos1 transposase HTH domain-containing protein</fullName>
    </recommendedName>
</protein>
<name>A0A2G5SB19_9PELO</name>
<comment type="caution">
    <text evidence="2">The sequence shown here is derived from an EMBL/GenBank/DDBJ whole genome shotgun (WGS) entry which is preliminary data.</text>
</comment>
<dbReference type="STRING" id="1611254.A0A2G5SB19"/>
<evidence type="ECO:0000259" key="1">
    <source>
        <dbReference type="Pfam" id="PF17906"/>
    </source>
</evidence>
<accession>A0A2G5SB19</accession>
<dbReference type="EMBL" id="PDUG01000028">
    <property type="protein sequence ID" value="PIC12081.1"/>
    <property type="molecule type" value="Genomic_DNA"/>
</dbReference>
<proteinExistence type="predicted"/>
<organism evidence="2 3">
    <name type="scientific">Caenorhabditis nigoni</name>
    <dbReference type="NCBI Taxonomy" id="1611254"/>
    <lineage>
        <taxon>Eukaryota</taxon>
        <taxon>Metazoa</taxon>
        <taxon>Ecdysozoa</taxon>
        <taxon>Nematoda</taxon>
        <taxon>Chromadorea</taxon>
        <taxon>Rhabditida</taxon>
        <taxon>Rhabditina</taxon>
        <taxon>Rhabditomorpha</taxon>
        <taxon>Rhabditoidea</taxon>
        <taxon>Rhabditidae</taxon>
        <taxon>Peloderinae</taxon>
        <taxon>Caenorhabditis</taxon>
    </lineage>
</organism>